<gene>
    <name evidence="1" type="ORF">VAPA_2c03540</name>
</gene>
<dbReference type="KEGG" id="vpd:VAPA_2c03540"/>
<dbReference type="PATRIC" id="fig|1246301.3.peg.5875"/>
<dbReference type="Proteomes" id="UP000016223">
    <property type="component" value="Chromosome 2"/>
</dbReference>
<protein>
    <submittedName>
        <fullName evidence="1">Uncharacterized protein</fullName>
    </submittedName>
</protein>
<dbReference type="AlphaFoldDB" id="T1XL97"/>
<reference evidence="1" key="1">
    <citation type="submission" date="2012-10" db="EMBL/GenBank/DDBJ databases">
        <title>Genome sequence of Variovorax paradoxus B4.</title>
        <authorList>
            <person name="Schuldes J."/>
            <person name="Brandt U."/>
            <person name="Hiessl S."/>
            <person name="Wuebbeler J.H."/>
            <person name="Thuermer A."/>
            <person name="Steinbuechel A."/>
            <person name="Daniel R."/>
        </authorList>
    </citation>
    <scope>NUCLEOTIDE SEQUENCE [LARGE SCALE GENOMIC DNA]</scope>
    <source>
        <strain evidence="1">B4</strain>
    </source>
</reference>
<name>T1XL97_VARPD</name>
<accession>T1XL97</accession>
<sequence>MAMKITVRLSGKASCELQVGTTHHPHPGPLPKVGETLVIPDDADVPQEAKGRLRVRRIVWHYSPASATLWPEIVCRPA</sequence>
<proteinExistence type="predicted"/>
<organism evidence="1">
    <name type="scientific">Variovorax paradoxus B4</name>
    <dbReference type="NCBI Taxonomy" id="1246301"/>
    <lineage>
        <taxon>Bacteria</taxon>
        <taxon>Pseudomonadati</taxon>
        <taxon>Pseudomonadota</taxon>
        <taxon>Betaproteobacteria</taxon>
        <taxon>Burkholderiales</taxon>
        <taxon>Comamonadaceae</taxon>
        <taxon>Variovorax</taxon>
    </lineage>
</organism>
<evidence type="ECO:0000313" key="1">
    <source>
        <dbReference type="EMBL" id="AGU52915.1"/>
    </source>
</evidence>
<dbReference type="EMBL" id="CP003912">
    <property type="protein sequence ID" value="AGU52915.1"/>
    <property type="molecule type" value="Genomic_DNA"/>
</dbReference>
<dbReference type="HOGENOM" id="CLU_2621035_0_0_4"/>